<evidence type="ECO:0000313" key="2">
    <source>
        <dbReference type="EMBL" id="KAF2129184.1"/>
    </source>
</evidence>
<reference evidence="2" key="1">
    <citation type="journal article" date="2020" name="Stud. Mycol.">
        <title>101 Dothideomycetes genomes: a test case for predicting lifestyles and emergence of pathogens.</title>
        <authorList>
            <person name="Haridas S."/>
            <person name="Albert R."/>
            <person name="Binder M."/>
            <person name="Bloem J."/>
            <person name="Labutti K."/>
            <person name="Salamov A."/>
            <person name="Andreopoulos B."/>
            <person name="Baker S."/>
            <person name="Barry K."/>
            <person name="Bills G."/>
            <person name="Bluhm B."/>
            <person name="Cannon C."/>
            <person name="Castanera R."/>
            <person name="Culley D."/>
            <person name="Daum C."/>
            <person name="Ezra D."/>
            <person name="Gonzalez J."/>
            <person name="Henrissat B."/>
            <person name="Kuo A."/>
            <person name="Liang C."/>
            <person name="Lipzen A."/>
            <person name="Lutzoni F."/>
            <person name="Magnuson J."/>
            <person name="Mondo S."/>
            <person name="Nolan M."/>
            <person name="Ohm R."/>
            <person name="Pangilinan J."/>
            <person name="Park H.-J."/>
            <person name="Ramirez L."/>
            <person name="Alfaro M."/>
            <person name="Sun H."/>
            <person name="Tritt A."/>
            <person name="Yoshinaga Y."/>
            <person name="Zwiers L.-H."/>
            <person name="Turgeon B."/>
            <person name="Goodwin S."/>
            <person name="Spatafora J."/>
            <person name="Crous P."/>
            <person name="Grigoriev I."/>
        </authorList>
    </citation>
    <scope>NUCLEOTIDE SEQUENCE</scope>
    <source>
        <strain evidence="2">CBS 119687</strain>
    </source>
</reference>
<evidence type="ECO:0000313" key="3">
    <source>
        <dbReference type="Proteomes" id="UP000799771"/>
    </source>
</evidence>
<organism evidence="2 3">
    <name type="scientific">Dothidotthia symphoricarpi CBS 119687</name>
    <dbReference type="NCBI Taxonomy" id="1392245"/>
    <lineage>
        <taxon>Eukaryota</taxon>
        <taxon>Fungi</taxon>
        <taxon>Dikarya</taxon>
        <taxon>Ascomycota</taxon>
        <taxon>Pezizomycotina</taxon>
        <taxon>Dothideomycetes</taxon>
        <taxon>Pleosporomycetidae</taxon>
        <taxon>Pleosporales</taxon>
        <taxon>Dothidotthiaceae</taxon>
        <taxon>Dothidotthia</taxon>
    </lineage>
</organism>
<dbReference type="GeneID" id="54403186"/>
<accession>A0A6A6AE26</accession>
<dbReference type="InterPro" id="IPR010730">
    <property type="entry name" value="HET"/>
</dbReference>
<dbReference type="Pfam" id="PF06985">
    <property type="entry name" value="HET"/>
    <property type="match status" value="1"/>
</dbReference>
<dbReference type="AlphaFoldDB" id="A0A6A6AE26"/>
<dbReference type="PANTHER" id="PTHR33112">
    <property type="entry name" value="DOMAIN PROTEIN, PUTATIVE-RELATED"/>
    <property type="match status" value="1"/>
</dbReference>
<protein>
    <submittedName>
        <fullName evidence="2">HET-domain-containing protein</fullName>
    </submittedName>
</protein>
<name>A0A6A6AE26_9PLEO</name>
<dbReference type="Proteomes" id="UP000799771">
    <property type="component" value="Unassembled WGS sequence"/>
</dbReference>
<dbReference type="EMBL" id="ML977507">
    <property type="protein sequence ID" value="KAF2129184.1"/>
    <property type="molecule type" value="Genomic_DNA"/>
</dbReference>
<evidence type="ECO:0000259" key="1">
    <source>
        <dbReference type="Pfam" id="PF06985"/>
    </source>
</evidence>
<proteinExistence type="predicted"/>
<dbReference type="PANTHER" id="PTHR33112:SF11">
    <property type="entry name" value="HETEROKARYON INCOMPATIBILITY DOMAIN-CONTAINING PROTEIN"/>
    <property type="match status" value="1"/>
</dbReference>
<gene>
    <name evidence="2" type="ORF">P153DRAFT_254038</name>
</gene>
<sequence>SSTYTSSEESLQTAVWWLQDCLRNHEACNREKVSSLNAPWHPTRLLYHGESGGIVQLILTAEKPPIGPYTTLSHRWGTAQFIKLLRSNISAFHSGIAVTKLPKTFQEAIIISRRLGAQYIWIDSLCIMQDKDDLSDWLHEAALMSKVYSHSYCNISASDTEDNLEGLFRSRDAHQIRPTSVKLCVEGLHAISKYIDCKVEHDDYWKTNVEECLIQKRGWVFQERLLAPRVLHCGHYQLFWECRQKTACETYPHPFPHRIRYSSFKFNLDVVVQRDSDPDIMDSCSYIWGRLVEAYAQTTVTCATDKLIAISGIAKYFSGITGDTYIAGMWRKDLEGQLLWWCFDDDDTRKEDLQVHSRPSCYRAPTWSWASLDRSVVWDSAARDMLITVRDVVLTYATDDVTGLVTGGWLDLQGLLKPMSLLQEDKTQGGKEENIWIILDGHTEAFLSDSTAVNLDIPQFDSSKFDMDNAQQSLFYMPACDHEYYWSVKYLLLRVIDPSQGLFERIGI</sequence>
<keyword evidence="3" id="KW-1185">Reference proteome</keyword>
<feature type="domain" description="Heterokaryon incompatibility" evidence="1">
    <location>
        <begin position="69"/>
        <end position="223"/>
    </location>
</feature>
<feature type="non-terminal residue" evidence="2">
    <location>
        <position position="1"/>
    </location>
</feature>
<feature type="non-terminal residue" evidence="2">
    <location>
        <position position="508"/>
    </location>
</feature>
<dbReference type="OrthoDB" id="5362512at2759"/>
<dbReference type="RefSeq" id="XP_033523573.1">
    <property type="nucleotide sequence ID" value="XM_033662754.1"/>
</dbReference>